<comment type="caution">
    <text evidence="2">The sequence shown here is derived from an EMBL/GenBank/DDBJ whole genome shotgun (WGS) entry which is preliminary data.</text>
</comment>
<sequence>MNMELLKDNPDNDTLNDLWTQSFNIRRLCIRELSIDEILQRFPGYCRPELILAEVKDTVGVDINKNTNDLLPKFFDCIPDNGCFLSGEYFTFSNNSYLCKIFSDSVANIFTYEDILVPYPCIKIFDDKFEIYVDFHLITETLSSSTALALLISMYHIFELKFAHHIRCCRLLYSVLLEDSRHLNKSLKRLLNDWKYTINNQAIIKRQALITSIVQNLTPSSIVNRNISTTANTSNRGLLFIVTSVNELAHNHENSISSSDDEDEPRPLSIASPPNLTAKHEPSRSMLEIASKPTVTNKNLSNNTKSTQSTSISSSKKLVPAHEQENAIDKTRQTKKTLPLVSRKRKPEANSSANIITSKQSQRLAAKRIRLN</sequence>
<feature type="region of interest" description="Disordered" evidence="1">
    <location>
        <begin position="254"/>
        <end position="372"/>
    </location>
</feature>
<evidence type="ECO:0000313" key="3">
    <source>
        <dbReference type="Proteomes" id="UP000663887"/>
    </source>
</evidence>
<gene>
    <name evidence="2" type="ORF">XDN619_LOCUS4123</name>
</gene>
<feature type="compositionally biased region" description="Low complexity" evidence="1">
    <location>
        <begin position="296"/>
        <end position="317"/>
    </location>
</feature>
<feature type="compositionally biased region" description="Polar residues" evidence="1">
    <location>
        <begin position="349"/>
        <end position="363"/>
    </location>
</feature>
<proteinExistence type="predicted"/>
<feature type="compositionally biased region" description="Basic and acidic residues" evidence="1">
    <location>
        <begin position="320"/>
        <end position="332"/>
    </location>
</feature>
<reference evidence="2" key="1">
    <citation type="submission" date="2021-02" db="EMBL/GenBank/DDBJ databases">
        <authorList>
            <person name="Nowell W R."/>
        </authorList>
    </citation>
    <scope>NUCLEOTIDE SEQUENCE</scope>
</reference>
<protein>
    <submittedName>
        <fullName evidence="2">Uncharacterized protein</fullName>
    </submittedName>
</protein>
<name>A0A816NBC0_9BILA</name>
<dbReference type="EMBL" id="CAJNRG010000774">
    <property type="protein sequence ID" value="CAF2017926.1"/>
    <property type="molecule type" value="Genomic_DNA"/>
</dbReference>
<dbReference type="AlphaFoldDB" id="A0A816NBC0"/>
<accession>A0A816NBC0</accession>
<organism evidence="2 3">
    <name type="scientific">Rotaria magnacalcarata</name>
    <dbReference type="NCBI Taxonomy" id="392030"/>
    <lineage>
        <taxon>Eukaryota</taxon>
        <taxon>Metazoa</taxon>
        <taxon>Spiralia</taxon>
        <taxon>Gnathifera</taxon>
        <taxon>Rotifera</taxon>
        <taxon>Eurotatoria</taxon>
        <taxon>Bdelloidea</taxon>
        <taxon>Philodinida</taxon>
        <taxon>Philodinidae</taxon>
        <taxon>Rotaria</taxon>
    </lineage>
</organism>
<dbReference type="Proteomes" id="UP000663887">
    <property type="component" value="Unassembled WGS sequence"/>
</dbReference>
<evidence type="ECO:0000256" key="1">
    <source>
        <dbReference type="SAM" id="MobiDB-lite"/>
    </source>
</evidence>
<evidence type="ECO:0000313" key="2">
    <source>
        <dbReference type="EMBL" id="CAF2017926.1"/>
    </source>
</evidence>